<dbReference type="PANTHER" id="PTHR47991">
    <property type="entry name" value="OXOGLUTARATE/IRON-DEPENDENT DIOXYGENASE"/>
    <property type="match status" value="1"/>
</dbReference>
<evidence type="ECO:0000256" key="4">
    <source>
        <dbReference type="ARBA" id="ARBA00023004"/>
    </source>
</evidence>
<keyword evidence="8" id="KW-1185">Reference proteome</keyword>
<dbReference type="Proteomes" id="UP000826656">
    <property type="component" value="Unassembled WGS sequence"/>
</dbReference>
<proteinExistence type="predicted"/>
<evidence type="ECO:0000313" key="8">
    <source>
        <dbReference type="Proteomes" id="UP000826656"/>
    </source>
</evidence>
<dbReference type="InterPro" id="IPR044861">
    <property type="entry name" value="IPNS-like_FE2OG_OXY"/>
</dbReference>
<evidence type="ECO:0000259" key="5">
    <source>
        <dbReference type="Pfam" id="PF03171"/>
    </source>
</evidence>
<feature type="domain" description="Non-haem dioxygenase N-terminal" evidence="6">
    <location>
        <begin position="116"/>
        <end position="187"/>
    </location>
</feature>
<evidence type="ECO:0000256" key="2">
    <source>
        <dbReference type="ARBA" id="ARBA00022896"/>
    </source>
</evidence>
<dbReference type="SUPFAM" id="SSF51197">
    <property type="entry name" value="Clavaminate synthase-like"/>
    <property type="match status" value="2"/>
</dbReference>
<keyword evidence="2" id="KW-0847">Vitamin C</keyword>
<comment type="caution">
    <text evidence="7">The sequence shown here is derived from an EMBL/GenBank/DDBJ whole genome shotgun (WGS) entry which is preliminary data.</text>
</comment>
<dbReference type="EMBL" id="JAIVGD010000002">
    <property type="protein sequence ID" value="KAH0778592.1"/>
    <property type="molecule type" value="Genomic_DNA"/>
</dbReference>
<feature type="domain" description="Isopenicillin N synthase-like Fe(2+) 2OG dioxygenase" evidence="5">
    <location>
        <begin position="235"/>
        <end position="320"/>
    </location>
</feature>
<dbReference type="InterPro" id="IPR027443">
    <property type="entry name" value="IPNS-like_sf"/>
</dbReference>
<dbReference type="Gene3D" id="2.60.120.330">
    <property type="entry name" value="B-lactam Antibiotic, Isopenicillin N Synthase, Chain"/>
    <property type="match status" value="1"/>
</dbReference>
<evidence type="ECO:0000259" key="6">
    <source>
        <dbReference type="Pfam" id="PF14226"/>
    </source>
</evidence>
<reference evidence="7 8" key="1">
    <citation type="journal article" date="2021" name="bioRxiv">
        <title>Chromosome-scale and haplotype-resolved genome assembly of a tetraploid potato cultivar.</title>
        <authorList>
            <person name="Sun H."/>
            <person name="Jiao W.-B."/>
            <person name="Krause K."/>
            <person name="Campoy J.A."/>
            <person name="Goel M."/>
            <person name="Folz-Donahue K."/>
            <person name="Kukat C."/>
            <person name="Huettel B."/>
            <person name="Schneeberger K."/>
        </authorList>
    </citation>
    <scope>NUCLEOTIDE SEQUENCE [LARGE SCALE GENOMIC DNA]</scope>
    <source>
        <strain evidence="7">SolTubOtavaFocal</strain>
        <tissue evidence="7">Leaves</tissue>
    </source>
</reference>
<dbReference type="Pfam" id="PF14226">
    <property type="entry name" value="DIOX_N"/>
    <property type="match status" value="1"/>
</dbReference>
<organism evidence="7 8">
    <name type="scientific">Solanum tuberosum</name>
    <name type="common">Potato</name>
    <dbReference type="NCBI Taxonomy" id="4113"/>
    <lineage>
        <taxon>Eukaryota</taxon>
        <taxon>Viridiplantae</taxon>
        <taxon>Streptophyta</taxon>
        <taxon>Embryophyta</taxon>
        <taxon>Tracheophyta</taxon>
        <taxon>Spermatophyta</taxon>
        <taxon>Magnoliopsida</taxon>
        <taxon>eudicotyledons</taxon>
        <taxon>Gunneridae</taxon>
        <taxon>Pentapetalae</taxon>
        <taxon>asterids</taxon>
        <taxon>lamiids</taxon>
        <taxon>Solanales</taxon>
        <taxon>Solanaceae</taxon>
        <taxon>Solanoideae</taxon>
        <taxon>Solaneae</taxon>
        <taxon>Solanum</taxon>
    </lineage>
</organism>
<evidence type="ECO:0000313" key="7">
    <source>
        <dbReference type="EMBL" id="KAH0778592.1"/>
    </source>
</evidence>
<keyword evidence="4" id="KW-0408">Iron</keyword>
<evidence type="ECO:0008006" key="9">
    <source>
        <dbReference type="Google" id="ProtNLM"/>
    </source>
</evidence>
<gene>
    <name evidence="7" type="ORF">KY290_005019</name>
</gene>
<evidence type="ECO:0000256" key="1">
    <source>
        <dbReference type="ARBA" id="ARBA00022723"/>
    </source>
</evidence>
<keyword evidence="3" id="KW-0560">Oxidoreductase</keyword>
<dbReference type="Pfam" id="PF03171">
    <property type="entry name" value="2OG-FeII_Oxy"/>
    <property type="match status" value="1"/>
</dbReference>
<protein>
    <recommendedName>
        <fullName evidence="9">Fe2OG dioxygenase domain-containing protein</fullName>
    </recommendedName>
</protein>
<accession>A0ABQ7WFE3</accession>
<dbReference type="InterPro" id="IPR050295">
    <property type="entry name" value="Plant_2OG-oxidoreductases"/>
</dbReference>
<name>A0ABQ7WFE3_SOLTU</name>
<evidence type="ECO:0000256" key="3">
    <source>
        <dbReference type="ARBA" id="ARBA00023002"/>
    </source>
</evidence>
<sequence length="366" mass="41310">MANIISSKVEALPTTYVPPMHERSLALVPIVKEIPVIDLGEDRTVVARQLVKALEEYGFFQDTDRHVGRMCIFVQFCVSLSAHLCTQSWRSAEAKLNGIYVKQDELELKYDIMMKQVTNHGVPEDLMDEAMEVYEEFFNLPVEEKENYANAAETLYTSNPKHYNSKDHNYLKEVLEHNYNIDGQDKKTCPSNPPQYREVIGAYSSEVRKLSMIIFDLVSKGLGLEAGYFGKEHKQKMIVHHFPVCPDPSSTLGMDGHCDPNLITIYQQQVYGLQILKNEEWIGVDPLPHAFVFNFGLPIMVMTNGKLESVAHRVVPNTTQTCTGIGTYFSPANIVEPAKSFVGPDNPPLFKPLESEDTPFQCGLDT</sequence>
<keyword evidence="1" id="KW-0479">Metal-binding</keyword>
<dbReference type="InterPro" id="IPR026992">
    <property type="entry name" value="DIOX_N"/>
</dbReference>